<dbReference type="SUPFAM" id="SSF57756">
    <property type="entry name" value="Retrovirus zinc finger-like domains"/>
    <property type="match status" value="2"/>
</dbReference>
<feature type="domain" description="CCHC-type" evidence="8">
    <location>
        <begin position="980"/>
        <end position="995"/>
    </location>
</feature>
<dbReference type="GO" id="GO:0003676">
    <property type="term" value="F:nucleic acid binding"/>
    <property type="evidence" value="ECO:0007669"/>
    <property type="project" value="InterPro"/>
</dbReference>
<dbReference type="PANTHER" id="PTHR12271">
    <property type="entry name" value="POLY A POLYMERASE CID PAP -RELATED"/>
    <property type="match status" value="1"/>
</dbReference>
<comment type="cofactor">
    <cofactor evidence="1">
        <name>Mn(2+)</name>
        <dbReference type="ChEBI" id="CHEBI:29035"/>
    </cofactor>
</comment>
<keyword evidence="3" id="KW-0808">Transferase</keyword>
<dbReference type="GeneTree" id="ENSGT00940000156988"/>
<dbReference type="Ensembl" id="ENSEBUT00000016199.1">
    <property type="protein sequence ID" value="ENSEBUP00000015623.1"/>
    <property type="gene ID" value="ENSEBUG00000009834.1"/>
</dbReference>
<evidence type="ECO:0000313" key="10">
    <source>
        <dbReference type="Proteomes" id="UP000694388"/>
    </source>
</evidence>
<feature type="region of interest" description="Disordered" evidence="7">
    <location>
        <begin position="995"/>
        <end position="1023"/>
    </location>
</feature>
<feature type="region of interest" description="Disordered" evidence="7">
    <location>
        <begin position="355"/>
        <end position="381"/>
    </location>
</feature>
<feature type="domain" description="CCHC-type" evidence="8">
    <location>
        <begin position="1024"/>
        <end position="1039"/>
    </location>
</feature>
<evidence type="ECO:0000313" key="9">
    <source>
        <dbReference type="Ensembl" id="ENSEBUP00000015623.1"/>
    </source>
</evidence>
<organism evidence="9 10">
    <name type="scientific">Eptatretus burgeri</name>
    <name type="common">Inshore hagfish</name>
    <dbReference type="NCBI Taxonomy" id="7764"/>
    <lineage>
        <taxon>Eukaryota</taxon>
        <taxon>Metazoa</taxon>
        <taxon>Chordata</taxon>
        <taxon>Craniata</taxon>
        <taxon>Vertebrata</taxon>
        <taxon>Cyclostomata</taxon>
        <taxon>Myxini</taxon>
        <taxon>Myxiniformes</taxon>
        <taxon>Myxinidae</taxon>
        <taxon>Eptatretinae</taxon>
        <taxon>Eptatretus</taxon>
    </lineage>
</organism>
<dbReference type="GO" id="GO:0008270">
    <property type="term" value="F:zinc ion binding"/>
    <property type="evidence" value="ECO:0007669"/>
    <property type="project" value="UniProtKB-KW"/>
</dbReference>
<feature type="compositionally biased region" description="Polar residues" evidence="7">
    <location>
        <begin position="1122"/>
        <end position="1139"/>
    </location>
</feature>
<feature type="compositionally biased region" description="Gly residues" evidence="7">
    <location>
        <begin position="1009"/>
        <end position="1018"/>
    </location>
</feature>
<dbReference type="InterPro" id="IPR043519">
    <property type="entry name" value="NT_sf"/>
</dbReference>
<dbReference type="Pfam" id="PF00098">
    <property type="entry name" value="zf-CCHC"/>
    <property type="match status" value="1"/>
</dbReference>
<feature type="compositionally biased region" description="Basic and acidic residues" evidence="7">
    <location>
        <begin position="30"/>
        <end position="39"/>
    </location>
</feature>
<dbReference type="SMART" id="SM00343">
    <property type="entry name" value="ZnF_C2HC"/>
    <property type="match status" value="3"/>
</dbReference>
<dbReference type="Ensembl" id="ENSEBUT00000016205.1">
    <property type="protein sequence ID" value="ENSEBUP00000015630.1"/>
    <property type="gene ID" value="ENSEBUG00000009834.1"/>
</dbReference>
<keyword evidence="4" id="KW-0479">Metal-binding</keyword>
<accession>A0A8C4QJS8</accession>
<protein>
    <submittedName>
        <fullName evidence="9">Terminal uridylyl transferase 4</fullName>
    </submittedName>
</protein>
<dbReference type="InterPro" id="IPR036875">
    <property type="entry name" value="Znf_CCHC_sf"/>
</dbReference>
<feature type="region of interest" description="Disordered" evidence="7">
    <location>
        <begin position="24"/>
        <end position="45"/>
    </location>
</feature>
<name>A0A8C4QJS8_EPTBU</name>
<dbReference type="SUPFAM" id="SSF81631">
    <property type="entry name" value="PAP/OAS1 substrate-binding domain"/>
    <property type="match status" value="2"/>
</dbReference>
<evidence type="ECO:0000256" key="4">
    <source>
        <dbReference type="ARBA" id="ARBA00022723"/>
    </source>
</evidence>
<evidence type="ECO:0000256" key="1">
    <source>
        <dbReference type="ARBA" id="ARBA00001936"/>
    </source>
</evidence>
<comment type="cofactor">
    <cofactor evidence="2">
        <name>Mg(2+)</name>
        <dbReference type="ChEBI" id="CHEBI:18420"/>
    </cofactor>
</comment>
<dbReference type="OMA" id="HCKAKKL"/>
<evidence type="ECO:0000256" key="3">
    <source>
        <dbReference type="ARBA" id="ARBA00022679"/>
    </source>
</evidence>
<feature type="region of interest" description="Disordered" evidence="7">
    <location>
        <begin position="1113"/>
        <end position="1145"/>
    </location>
</feature>
<dbReference type="Gene3D" id="3.30.460.10">
    <property type="entry name" value="Beta Polymerase, domain 2"/>
    <property type="match status" value="2"/>
</dbReference>
<keyword evidence="6" id="KW-0863">Zinc-finger</keyword>
<evidence type="ECO:0000256" key="5">
    <source>
        <dbReference type="ARBA" id="ARBA00022842"/>
    </source>
</evidence>
<reference evidence="9" key="1">
    <citation type="submission" date="2025-05" db="UniProtKB">
        <authorList>
            <consortium name="Ensembl"/>
        </authorList>
    </citation>
    <scope>IDENTIFICATION</scope>
</reference>
<evidence type="ECO:0000256" key="7">
    <source>
        <dbReference type="SAM" id="MobiDB-lite"/>
    </source>
</evidence>
<feature type="region of interest" description="Disordered" evidence="7">
    <location>
        <begin position="1038"/>
        <end position="1070"/>
    </location>
</feature>
<dbReference type="CDD" id="cd05402">
    <property type="entry name" value="NT_PAP_TUTase"/>
    <property type="match status" value="2"/>
</dbReference>
<keyword evidence="6" id="KW-0862">Zinc</keyword>
<dbReference type="Proteomes" id="UP000694388">
    <property type="component" value="Unplaced"/>
</dbReference>
<dbReference type="Pfam" id="PF19088">
    <property type="entry name" value="TUTase"/>
    <property type="match status" value="1"/>
</dbReference>
<dbReference type="AlphaFoldDB" id="A0A8C4QJS8"/>
<dbReference type="GO" id="GO:0031123">
    <property type="term" value="P:RNA 3'-end processing"/>
    <property type="evidence" value="ECO:0007669"/>
    <property type="project" value="TreeGrafter"/>
</dbReference>
<dbReference type="Pfam" id="PF03828">
    <property type="entry name" value="PAP_assoc"/>
    <property type="match status" value="2"/>
</dbReference>
<dbReference type="Gene3D" id="1.10.1410.10">
    <property type="match status" value="2"/>
</dbReference>
<dbReference type="FunFam" id="1.10.1410.10:FF:000002">
    <property type="entry name" value="terminal uridylyltransferase 4 isoform X1"/>
    <property type="match status" value="1"/>
</dbReference>
<dbReference type="GO" id="GO:0050265">
    <property type="term" value="F:RNA uridylyltransferase activity"/>
    <property type="evidence" value="ECO:0007669"/>
    <property type="project" value="TreeGrafter"/>
</dbReference>
<keyword evidence="5" id="KW-0460">Magnesium</keyword>
<dbReference type="InterPro" id="IPR013087">
    <property type="entry name" value="Znf_C2H2_type"/>
</dbReference>
<evidence type="ECO:0000259" key="8">
    <source>
        <dbReference type="PROSITE" id="PS50158"/>
    </source>
</evidence>
<dbReference type="Gene3D" id="4.10.60.10">
    <property type="entry name" value="Zinc finger, CCHC-type"/>
    <property type="match status" value="1"/>
</dbReference>
<dbReference type="SUPFAM" id="SSF81301">
    <property type="entry name" value="Nucleotidyltransferase"/>
    <property type="match status" value="2"/>
</dbReference>
<dbReference type="PANTHER" id="PTHR12271:SF66">
    <property type="entry name" value="TERMINAL URIDYLYLTRANSFERASE TAILOR"/>
    <property type="match status" value="1"/>
</dbReference>
<keyword evidence="10" id="KW-1185">Reference proteome</keyword>
<dbReference type="InterPro" id="IPR001878">
    <property type="entry name" value="Znf_CCHC"/>
</dbReference>
<sequence>METGRGQLDAHHVIKDGTVTATKTECSVEQSRRKDKVRDGTTPPGVVGQEMEKLTAEEALGLHQAEERLKRDFIVRIRKTDAGSSQPPYLCRLCSQPLDGVSQAHRHIKERRHRRALQEKKEDECLRQLPEPSTKHANALSLCLLQLQSDVGLSERDSRQRVFIVTQMEAVVQKTLPKVSLRLYGSSLTRFGFKTSDVNIDVCLPNDMTLPAALISVSEILKSSDLYEEVQTDFHAKVPAVLCKHQKSGLLCKVGGGAETSFQNNQLLAHFGHLEPHSLSLGLALRHWARLCDLDRPEEGGLPPYAFALITVFYLQQRHPALLPAPLSPRISGFDPNHPDDFQLISVNNGSVTWERRQGGNGGGQGSERTDEQPVVTPGKTPLTRIADGPVPSLGVLWLGLLRFLCLEFAPSEWVVCLRTAEPVSRQAKAWPRRRLAIEDPFSPWRNVARCMSSQLVYDAYMEFLRNTYKYFATPCLGSQGVRPMEKLDSEVKGVTTSSREQSNAKRFGEELERCKVGVENVVENELKEEGQKKVGGKNRGKCNDGVENCEEEPNRDVNMQKGEQSNMERPKDGNETELVFVFDQKIFTKDKTTPVVCALCKKDGHTHSCCPDDASRLPLTALPSLSLQHRNLLDIVCQQCFREFAPTPQEESKRDQMLNSLERFIQREFDKCARLTLFGSSKNGFGFRHSDLDICLTFEGYQSAEELNCKQLIEDLAHALRKHTGLKNILPITTAKVPIVKFEYMCGLEADISLYNTLAQHNTRLLYMYSSIDSRVRILGYTMKVFAKVCDIGDASRGSLSSYAYTLMVLHFLQQRDPPVIPVLQELCNEGQNEPRKMVDGWDVTFCSNLEMLDRLWAGRGKNRETVGELWLGLLRYYTECWQPSRKVVCVRRHAPLSTFEKEWTASHMAIEDPFDLSHNLGAGVSRKMTNFIRKAFVNGRSLFGSPMTGLIPHQTPFQYFFNPETLTGGEGAPNDRCCRLCGKIGHFVKNCPRRRRPRRREDRDGVGGEGQGGEIPGSGRERRCYQCGELGHVRRECTGTTRPRPASGAHPASGHRPASRALVHERGRPSGYVKEAPAFLGLHPRLLVQPSSQHHIQPLTQQVNKIVNQPLAQRPAQPHAQPNNQRHNQQHKPNNWMDTFALH</sequence>
<dbReference type="PROSITE" id="PS00028">
    <property type="entry name" value="ZINC_FINGER_C2H2_1"/>
    <property type="match status" value="1"/>
</dbReference>
<dbReference type="FunFam" id="3.30.460.10:FF:000005">
    <property type="entry name" value="terminal uridylyltransferase 4 isoform X1"/>
    <property type="match status" value="1"/>
</dbReference>
<proteinExistence type="predicted"/>
<dbReference type="InterPro" id="IPR002058">
    <property type="entry name" value="PAP_assoc"/>
</dbReference>
<dbReference type="InterPro" id="IPR045100">
    <property type="entry name" value="TUT4/7_NTP_transf"/>
</dbReference>
<dbReference type="PROSITE" id="PS50158">
    <property type="entry name" value="ZF_CCHC"/>
    <property type="match status" value="2"/>
</dbReference>
<dbReference type="InterPro" id="IPR054708">
    <property type="entry name" value="MTPAP-like_central"/>
</dbReference>
<evidence type="ECO:0000256" key="6">
    <source>
        <dbReference type="PROSITE-ProRule" id="PRU00047"/>
    </source>
</evidence>
<evidence type="ECO:0000256" key="2">
    <source>
        <dbReference type="ARBA" id="ARBA00001946"/>
    </source>
</evidence>
<dbReference type="Pfam" id="PF22600">
    <property type="entry name" value="MTPAP-like_central"/>
    <property type="match status" value="1"/>
</dbReference>